<protein>
    <submittedName>
        <fullName evidence="3">Uncharacterized protein</fullName>
    </submittedName>
</protein>
<dbReference type="eggNOG" id="ENOG502RZ1N">
    <property type="taxonomic scope" value="Eukaryota"/>
</dbReference>
<dbReference type="OrthoDB" id="5043642at2759"/>
<evidence type="ECO:0000256" key="1">
    <source>
        <dbReference type="SAM" id="MobiDB-lite"/>
    </source>
</evidence>
<evidence type="ECO:0000313" key="3">
    <source>
        <dbReference type="EMBL" id="OAF60126.1"/>
    </source>
</evidence>
<keyword evidence="2" id="KW-1133">Transmembrane helix</keyword>
<keyword evidence="2" id="KW-0472">Membrane</keyword>
<feature type="region of interest" description="Disordered" evidence="1">
    <location>
        <begin position="392"/>
        <end position="412"/>
    </location>
</feature>
<sequence length="605" mass="67397">MSNRPTMLPILDGLTCGESYYLIALAVFLTGCTFVFTKRCRKIPSFSTKNGPTAREKGGINGQNANSTPSTFLGPVDTLVDFDWKTTEPLKNRPFKPKYHLTMALEKTDANNLIVMDKNYLNRVNLRQRYIAEYPTTVIGHLDGSRPAVKELYEFLTDGLLPVRWPQMFQRSKGQLNNVITGHSLPISCPESSTEALTQIGSNLDEDFLILLPSDDGDGYRLKAFATCFLSGFDASKKLGLKLRDIHWPVPKYMQILNKSMDRYFAALEVGKFKRRFNWSVMTNSELFTPFEITHFHDGKHTNADHPASVTVENTYQRTEMQSLFRLPQSGAIVFVIKTYMYPIQEVKDDGYGEELAAAIEGLQTGNVPEMFFYKSDPKSFILRATTSKARSFDQDPMAHTRPRSPQGRKLRLDPQPATALLKHGEILVHLRLHGLPSLESLGLTRKDLKAMGRVASSSSAAFYLPSTHSKCCHSPRVVDAHKIRSALLSGKRASAATIPTCEDNYKFPKDGAQVCINFLSNLGSKPCESWLEALRRIQQMCTDNDASIMGANIKNLASVASSCSDVAIAAQWIYDNCGIDTTNMNAWAHFAHGNGDLLISIVPA</sequence>
<dbReference type="InterPro" id="IPR021848">
    <property type="entry name" value="HODM_asu-like"/>
</dbReference>
<dbReference type="PROSITE" id="PS51257">
    <property type="entry name" value="PROKAR_LIPOPROTEIN"/>
    <property type="match status" value="1"/>
</dbReference>
<dbReference type="VEuPathDB" id="FungiDB:GMDG_07488"/>
<dbReference type="RefSeq" id="XP_024325408.1">
    <property type="nucleotide sequence ID" value="XM_024466552.1"/>
</dbReference>
<keyword evidence="2" id="KW-0812">Transmembrane</keyword>
<reference evidence="3" key="1">
    <citation type="submission" date="2016-03" db="EMBL/GenBank/DDBJ databases">
        <title>Updated assembly of Pseudogymnoascus destructans, the fungus causing white-nose syndrome of bats.</title>
        <authorList>
            <person name="Palmer J.M."/>
            <person name="Drees K.P."/>
            <person name="Foster J.T."/>
            <person name="Lindner D.L."/>
        </authorList>
    </citation>
    <scope>NUCLEOTIDE SEQUENCE [LARGE SCALE GENOMIC DNA]</scope>
    <source>
        <strain evidence="3">20631-21</strain>
    </source>
</reference>
<gene>
    <name evidence="3" type="ORF">VC83_02899</name>
</gene>
<dbReference type="Pfam" id="PF11927">
    <property type="entry name" value="HODM_asu-like"/>
    <property type="match status" value="1"/>
</dbReference>
<feature type="transmembrane region" description="Helical" evidence="2">
    <location>
        <begin position="20"/>
        <end position="37"/>
    </location>
</feature>
<organism evidence="3">
    <name type="scientific">Pseudogymnoascus destructans</name>
    <dbReference type="NCBI Taxonomy" id="655981"/>
    <lineage>
        <taxon>Eukaryota</taxon>
        <taxon>Fungi</taxon>
        <taxon>Dikarya</taxon>
        <taxon>Ascomycota</taxon>
        <taxon>Pezizomycotina</taxon>
        <taxon>Leotiomycetes</taxon>
        <taxon>Thelebolales</taxon>
        <taxon>Thelebolaceae</taxon>
        <taxon>Pseudogymnoascus</taxon>
    </lineage>
</organism>
<name>A0A177ADD8_9PEZI</name>
<dbReference type="EMBL" id="KV441392">
    <property type="protein sequence ID" value="OAF60126.1"/>
    <property type="molecule type" value="Genomic_DNA"/>
</dbReference>
<dbReference type="AlphaFoldDB" id="A0A177ADD8"/>
<proteinExistence type="predicted"/>
<dbReference type="GeneID" id="36285976"/>
<dbReference type="Proteomes" id="UP000077154">
    <property type="component" value="Unassembled WGS sequence"/>
</dbReference>
<evidence type="ECO:0000256" key="2">
    <source>
        <dbReference type="SAM" id="Phobius"/>
    </source>
</evidence>
<accession>A0A177ADD8</accession>
<feature type="compositionally biased region" description="Basic residues" evidence="1">
    <location>
        <begin position="401"/>
        <end position="410"/>
    </location>
</feature>